<dbReference type="PANTHER" id="PTHR47718:SF17">
    <property type="entry name" value="PROTEIN FAR1-RELATED SEQUENCE 5-LIKE"/>
    <property type="match status" value="1"/>
</dbReference>
<dbReference type="Pfam" id="PF10551">
    <property type="entry name" value="MULE"/>
    <property type="match status" value="1"/>
</dbReference>
<feature type="domain" description="MULE transposase" evidence="1">
    <location>
        <begin position="58"/>
        <end position="98"/>
    </location>
</feature>
<dbReference type="InParanoid" id="A0A1Q3B8Q7"/>
<dbReference type="STRING" id="3775.A0A1Q3B8Q7"/>
<dbReference type="EMBL" id="BDDD01000347">
    <property type="protein sequence ID" value="GAV64436.1"/>
    <property type="molecule type" value="Genomic_DNA"/>
</dbReference>
<comment type="caution">
    <text evidence="2">The sequence shown here is derived from an EMBL/GenBank/DDBJ whole genome shotgun (WGS) entry which is preliminary data.</text>
</comment>
<organism evidence="2 3">
    <name type="scientific">Cephalotus follicularis</name>
    <name type="common">Albany pitcher plant</name>
    <dbReference type="NCBI Taxonomy" id="3775"/>
    <lineage>
        <taxon>Eukaryota</taxon>
        <taxon>Viridiplantae</taxon>
        <taxon>Streptophyta</taxon>
        <taxon>Embryophyta</taxon>
        <taxon>Tracheophyta</taxon>
        <taxon>Spermatophyta</taxon>
        <taxon>Magnoliopsida</taxon>
        <taxon>eudicotyledons</taxon>
        <taxon>Gunneridae</taxon>
        <taxon>Pentapetalae</taxon>
        <taxon>rosids</taxon>
        <taxon>fabids</taxon>
        <taxon>Oxalidales</taxon>
        <taxon>Cephalotaceae</taxon>
        <taxon>Cephalotus</taxon>
    </lineage>
</organism>
<sequence>MLIEVGDSQTLVKHLKCKANEEGMMFYWDVQLDQEGRMKIFHWRDGRLKIDFDCFEDVVIFDTTYRTNIYNLVCASFVGVNHHWRNVMFGCAFLLDENHCII</sequence>
<name>A0A1Q3B8Q7_CEPFO</name>
<protein>
    <recommendedName>
        <fullName evidence="1">MULE transposase domain-containing protein</fullName>
    </recommendedName>
</protein>
<reference evidence="3" key="1">
    <citation type="submission" date="2016-04" db="EMBL/GenBank/DDBJ databases">
        <title>Cephalotus genome sequencing.</title>
        <authorList>
            <person name="Fukushima K."/>
            <person name="Hasebe M."/>
            <person name="Fang X."/>
        </authorList>
    </citation>
    <scope>NUCLEOTIDE SEQUENCE [LARGE SCALE GENOMIC DNA]</scope>
    <source>
        <strain evidence="3">cv. St1</strain>
    </source>
</reference>
<keyword evidence="3" id="KW-1185">Reference proteome</keyword>
<proteinExistence type="predicted"/>
<evidence type="ECO:0000259" key="1">
    <source>
        <dbReference type="Pfam" id="PF10551"/>
    </source>
</evidence>
<dbReference type="OrthoDB" id="1738911at2759"/>
<gene>
    <name evidence="2" type="ORF">CFOL_v3_07954</name>
</gene>
<dbReference type="AlphaFoldDB" id="A0A1Q3B8Q7"/>
<dbReference type="InterPro" id="IPR018289">
    <property type="entry name" value="MULE_transposase_dom"/>
</dbReference>
<evidence type="ECO:0000313" key="2">
    <source>
        <dbReference type="EMBL" id="GAV64436.1"/>
    </source>
</evidence>
<dbReference type="PANTHER" id="PTHR47718">
    <property type="entry name" value="OS01G0519700 PROTEIN"/>
    <property type="match status" value="1"/>
</dbReference>
<accession>A0A1Q3B8Q7</accession>
<evidence type="ECO:0000313" key="3">
    <source>
        <dbReference type="Proteomes" id="UP000187406"/>
    </source>
</evidence>
<dbReference type="Proteomes" id="UP000187406">
    <property type="component" value="Unassembled WGS sequence"/>
</dbReference>